<dbReference type="VEuPathDB" id="AmoebaDB:DICPUDRAFT_74167"/>
<organism evidence="2 3">
    <name type="scientific">Dictyostelium purpureum</name>
    <name type="common">Slime mold</name>
    <dbReference type="NCBI Taxonomy" id="5786"/>
    <lineage>
        <taxon>Eukaryota</taxon>
        <taxon>Amoebozoa</taxon>
        <taxon>Evosea</taxon>
        <taxon>Eumycetozoa</taxon>
        <taxon>Dictyostelia</taxon>
        <taxon>Dictyosteliales</taxon>
        <taxon>Dictyosteliaceae</taxon>
        <taxon>Dictyostelium</taxon>
    </lineage>
</organism>
<reference evidence="3" key="1">
    <citation type="journal article" date="2011" name="Genome Biol.">
        <title>Comparative genomics of the social amoebae Dictyostelium discoideum and Dictyostelium purpureum.</title>
        <authorList>
            <consortium name="US DOE Joint Genome Institute (JGI-PGF)"/>
            <person name="Sucgang R."/>
            <person name="Kuo A."/>
            <person name="Tian X."/>
            <person name="Salerno W."/>
            <person name="Parikh A."/>
            <person name="Feasley C.L."/>
            <person name="Dalin E."/>
            <person name="Tu H."/>
            <person name="Huang E."/>
            <person name="Barry K."/>
            <person name="Lindquist E."/>
            <person name="Shapiro H."/>
            <person name="Bruce D."/>
            <person name="Schmutz J."/>
            <person name="Salamov A."/>
            <person name="Fey P."/>
            <person name="Gaudet P."/>
            <person name="Anjard C."/>
            <person name="Babu M.M."/>
            <person name="Basu S."/>
            <person name="Bushmanova Y."/>
            <person name="van der Wel H."/>
            <person name="Katoh-Kurasawa M."/>
            <person name="Dinh C."/>
            <person name="Coutinho P.M."/>
            <person name="Saito T."/>
            <person name="Elias M."/>
            <person name="Schaap P."/>
            <person name="Kay R.R."/>
            <person name="Henrissat B."/>
            <person name="Eichinger L."/>
            <person name="Rivero F."/>
            <person name="Putnam N.H."/>
            <person name="West C.M."/>
            <person name="Loomis W.F."/>
            <person name="Chisholm R.L."/>
            <person name="Shaulsky G."/>
            <person name="Strassmann J.E."/>
            <person name="Queller D.C."/>
            <person name="Kuspa A."/>
            <person name="Grigoriev I.V."/>
        </authorList>
    </citation>
    <scope>NUCLEOTIDE SEQUENCE [LARGE SCALE GENOMIC DNA]</scope>
    <source>
        <strain evidence="3">QSDP1</strain>
    </source>
</reference>
<evidence type="ECO:0000313" key="2">
    <source>
        <dbReference type="EMBL" id="EGC40290.1"/>
    </source>
</evidence>
<gene>
    <name evidence="2" type="ORF">DICPUDRAFT_74167</name>
</gene>
<evidence type="ECO:0000256" key="1">
    <source>
        <dbReference type="SAM" id="MobiDB-lite"/>
    </source>
</evidence>
<dbReference type="RefSeq" id="XP_003283226.1">
    <property type="nucleotide sequence ID" value="XM_003283178.1"/>
</dbReference>
<dbReference type="EMBL" id="GL870944">
    <property type="protein sequence ID" value="EGC40290.1"/>
    <property type="molecule type" value="Genomic_DNA"/>
</dbReference>
<dbReference type="GeneID" id="10503609"/>
<dbReference type="KEGG" id="dpp:DICPUDRAFT_74167"/>
<protein>
    <submittedName>
        <fullName evidence="2">Uncharacterized protein</fullName>
    </submittedName>
</protein>
<keyword evidence="3" id="KW-1185">Reference proteome</keyword>
<accession>F0Z6Z3</accession>
<evidence type="ECO:0000313" key="3">
    <source>
        <dbReference type="Proteomes" id="UP000001064"/>
    </source>
</evidence>
<sequence length="655" mass="75009">MCMYNNFKNYKIFKKISINETNINQKTIYVNDEDYDIFTNKSLVIQDPVLNGSTLFHPILVNSINELPYFKNERLHIQLKDESKLIGRLISIEYKNTTVLEDPNSITVELEELCQSKIPTIYKNKYFISILTEKIQSFILLDNNTHICKNSNINNAIKIILNNDKDHRDIIISYDIPFISPSSIFALPNKPYNIFNNIIECDIKTNNCFKTPISFKTVYTWFSKWDITKEGVELIIVSNVGNERYTIKNFKCFKNHLIQTTVNEFKSKITSAALAEVPHRTTLQHAIYFNNNSDFSINKLHNIKIINNNQTLLNNKQEYYLFDSIKPNEKGVIVLNNYENVFNSTTYINDIPFRTKDPKPSQPNRAGVCHGQIKASKDYSLFIATNTIKSSYIFINTSNHKTRLIVYANSFSSSSRLSSNGKEISSNCFLYNLEQCSINTIKITKLIEKTFVAKKLSKELIKLLKENNIDVNLENKDESYCISYLNEDVRKRVIASLILNDKDQDSFKFSNTLNNDVLFSTKSYQKQCNINPSAKYSADFKIENKKKSEEDEDGYLDEDEENIDEYEIQDQEELLDDKLQDEDESQVTFGEKNKAKISNPFPGSIFGSQNKSLFSLGVTFGTATPSEGSSTPAQNNTFGTAKPVTFGTATSSSNT</sequence>
<proteinExistence type="predicted"/>
<name>F0Z6Z3_DICPU</name>
<dbReference type="Proteomes" id="UP000001064">
    <property type="component" value="Unassembled WGS sequence"/>
</dbReference>
<feature type="compositionally biased region" description="Polar residues" evidence="1">
    <location>
        <begin position="623"/>
        <end position="639"/>
    </location>
</feature>
<dbReference type="InParanoid" id="F0Z6Z3"/>
<feature type="region of interest" description="Disordered" evidence="1">
    <location>
        <begin position="623"/>
        <end position="655"/>
    </location>
</feature>
<dbReference type="AlphaFoldDB" id="F0Z6Z3"/>